<evidence type="ECO:0000259" key="1">
    <source>
        <dbReference type="PROSITE" id="PS50188"/>
    </source>
</evidence>
<dbReference type="EMBL" id="QNGE01005297">
    <property type="protein sequence ID" value="KAA3672138.1"/>
    <property type="molecule type" value="Genomic_DNA"/>
</dbReference>
<dbReference type="SMART" id="SM00449">
    <property type="entry name" value="SPRY"/>
    <property type="match status" value="1"/>
</dbReference>
<keyword evidence="3" id="KW-1185">Reference proteome</keyword>
<dbReference type="PROSITE" id="PS50188">
    <property type="entry name" value="B302_SPRY"/>
    <property type="match status" value="1"/>
</dbReference>
<dbReference type="Proteomes" id="UP000324629">
    <property type="component" value="Unassembled WGS sequence"/>
</dbReference>
<dbReference type="InterPro" id="IPR043136">
    <property type="entry name" value="B30.2/SPRY_sf"/>
</dbReference>
<evidence type="ECO:0000313" key="3">
    <source>
        <dbReference type="Proteomes" id="UP000324629"/>
    </source>
</evidence>
<dbReference type="InterPro" id="IPR050618">
    <property type="entry name" value="Ubq-SigPath_Reg"/>
</dbReference>
<dbReference type="InterPro" id="IPR013320">
    <property type="entry name" value="ConA-like_dom_sf"/>
</dbReference>
<reference evidence="2 3" key="1">
    <citation type="journal article" date="2019" name="Gigascience">
        <title>Whole-genome sequence of the oriental lung fluke Paragonimus westermani.</title>
        <authorList>
            <person name="Oey H."/>
            <person name="Zakrzewski M."/>
            <person name="Narain K."/>
            <person name="Devi K.R."/>
            <person name="Agatsuma T."/>
            <person name="Nawaratna S."/>
            <person name="Gobert G.N."/>
            <person name="Jones M.K."/>
            <person name="Ragan M.A."/>
            <person name="McManus D.P."/>
            <person name="Krause L."/>
        </authorList>
    </citation>
    <scope>NUCLEOTIDE SEQUENCE [LARGE SCALE GENOMIC DNA]</scope>
    <source>
        <strain evidence="2 3">IND2009</strain>
    </source>
</reference>
<dbReference type="Pfam" id="PF00622">
    <property type="entry name" value="SPRY"/>
    <property type="match status" value="1"/>
</dbReference>
<feature type="non-terminal residue" evidence="2">
    <location>
        <position position="255"/>
    </location>
</feature>
<protein>
    <recommendedName>
        <fullName evidence="1">B30.2/SPRY domain-containing protein</fullName>
    </recommendedName>
</protein>
<accession>A0A5J4NA49</accession>
<dbReference type="AlphaFoldDB" id="A0A5J4NA49"/>
<dbReference type="PANTHER" id="PTHR12864">
    <property type="entry name" value="RAN BINDING PROTEIN 9-RELATED"/>
    <property type="match status" value="1"/>
</dbReference>
<proteinExistence type="predicted"/>
<name>A0A5J4NA49_9TREM</name>
<gene>
    <name evidence="2" type="ORF">DEA37_0014248</name>
</gene>
<dbReference type="InterPro" id="IPR001870">
    <property type="entry name" value="B30.2/SPRY"/>
</dbReference>
<sequence length="255" mass="28231">MALSSGGDRLAREIDEYALRLYKTDPRDSNHPRLPRCWSSKDRSRTLKLSHFALAVTYGGGYSERHDPTYNNHEPATVRADVPIPLTTGIYYFEVTVSNKGNNGRSVSVGVVTKSSNLTKLPGCEHSSFGYHNDGSVYHGSSSSGLKFGPRIVENDTVGCGIDFMSRSLFFTRNGIFLGKAFEGKIPVSHNRLFCASSPLPCHSGFLSRSCRCPPPFHFVLLKSLYLARVLLLNIHINDPMNIIAADFRPITISF</sequence>
<feature type="domain" description="B30.2/SPRY" evidence="1">
    <location>
        <begin position="16"/>
        <end position="211"/>
    </location>
</feature>
<dbReference type="InterPro" id="IPR003877">
    <property type="entry name" value="SPRY_dom"/>
</dbReference>
<dbReference type="Gene3D" id="2.60.120.920">
    <property type="match status" value="1"/>
</dbReference>
<comment type="caution">
    <text evidence="2">The sequence shown here is derived from an EMBL/GenBank/DDBJ whole genome shotgun (WGS) entry which is preliminary data.</text>
</comment>
<dbReference type="SUPFAM" id="SSF49899">
    <property type="entry name" value="Concanavalin A-like lectins/glucanases"/>
    <property type="match status" value="1"/>
</dbReference>
<evidence type="ECO:0000313" key="2">
    <source>
        <dbReference type="EMBL" id="KAA3672138.1"/>
    </source>
</evidence>
<organism evidence="2 3">
    <name type="scientific">Paragonimus westermani</name>
    <dbReference type="NCBI Taxonomy" id="34504"/>
    <lineage>
        <taxon>Eukaryota</taxon>
        <taxon>Metazoa</taxon>
        <taxon>Spiralia</taxon>
        <taxon>Lophotrochozoa</taxon>
        <taxon>Platyhelminthes</taxon>
        <taxon>Trematoda</taxon>
        <taxon>Digenea</taxon>
        <taxon>Plagiorchiida</taxon>
        <taxon>Troglotremata</taxon>
        <taxon>Troglotrematidae</taxon>
        <taxon>Paragonimus</taxon>
    </lineage>
</organism>